<dbReference type="Proteomes" id="UP000298030">
    <property type="component" value="Unassembled WGS sequence"/>
</dbReference>
<comment type="caution">
    <text evidence="1">The sequence shown here is derived from an EMBL/GenBank/DDBJ whole genome shotgun (WGS) entry which is preliminary data.</text>
</comment>
<proteinExistence type="predicted"/>
<dbReference type="AlphaFoldDB" id="A0A4Y7T879"/>
<sequence>MCLSQFQAPPDRIGFVALHEYIQVVAQLSQSSVTCFVLDAPCLRYCFLVVVLRRYKSQSDLSRLEKPHALRHAVRWLYKQELSQPAVLYQSQCTTEAARPDHQVRPMGTIEVVWSSENEGRNE</sequence>
<gene>
    <name evidence="1" type="ORF">FA13DRAFT_549441</name>
</gene>
<evidence type="ECO:0000313" key="1">
    <source>
        <dbReference type="EMBL" id="TEB30386.1"/>
    </source>
</evidence>
<dbReference type="EMBL" id="QPFP01000023">
    <property type="protein sequence ID" value="TEB30386.1"/>
    <property type="molecule type" value="Genomic_DNA"/>
</dbReference>
<accession>A0A4Y7T879</accession>
<organism evidence="1 2">
    <name type="scientific">Coprinellus micaceus</name>
    <name type="common">Glistening ink-cap mushroom</name>
    <name type="synonym">Coprinus micaceus</name>
    <dbReference type="NCBI Taxonomy" id="71717"/>
    <lineage>
        <taxon>Eukaryota</taxon>
        <taxon>Fungi</taxon>
        <taxon>Dikarya</taxon>
        <taxon>Basidiomycota</taxon>
        <taxon>Agaricomycotina</taxon>
        <taxon>Agaricomycetes</taxon>
        <taxon>Agaricomycetidae</taxon>
        <taxon>Agaricales</taxon>
        <taxon>Agaricineae</taxon>
        <taxon>Psathyrellaceae</taxon>
        <taxon>Coprinellus</taxon>
    </lineage>
</organism>
<keyword evidence="2" id="KW-1185">Reference proteome</keyword>
<evidence type="ECO:0000313" key="2">
    <source>
        <dbReference type="Proteomes" id="UP000298030"/>
    </source>
</evidence>
<reference evidence="1 2" key="1">
    <citation type="journal article" date="2019" name="Nat. Ecol. Evol.">
        <title>Megaphylogeny resolves global patterns of mushroom evolution.</title>
        <authorList>
            <person name="Varga T."/>
            <person name="Krizsan K."/>
            <person name="Foldi C."/>
            <person name="Dima B."/>
            <person name="Sanchez-Garcia M."/>
            <person name="Sanchez-Ramirez S."/>
            <person name="Szollosi G.J."/>
            <person name="Szarkandi J.G."/>
            <person name="Papp V."/>
            <person name="Albert L."/>
            <person name="Andreopoulos W."/>
            <person name="Angelini C."/>
            <person name="Antonin V."/>
            <person name="Barry K.W."/>
            <person name="Bougher N.L."/>
            <person name="Buchanan P."/>
            <person name="Buyck B."/>
            <person name="Bense V."/>
            <person name="Catcheside P."/>
            <person name="Chovatia M."/>
            <person name="Cooper J."/>
            <person name="Damon W."/>
            <person name="Desjardin D."/>
            <person name="Finy P."/>
            <person name="Geml J."/>
            <person name="Haridas S."/>
            <person name="Hughes K."/>
            <person name="Justo A."/>
            <person name="Karasinski D."/>
            <person name="Kautmanova I."/>
            <person name="Kiss B."/>
            <person name="Kocsube S."/>
            <person name="Kotiranta H."/>
            <person name="LaButti K.M."/>
            <person name="Lechner B.E."/>
            <person name="Liimatainen K."/>
            <person name="Lipzen A."/>
            <person name="Lukacs Z."/>
            <person name="Mihaltcheva S."/>
            <person name="Morgado L.N."/>
            <person name="Niskanen T."/>
            <person name="Noordeloos M.E."/>
            <person name="Ohm R.A."/>
            <person name="Ortiz-Santana B."/>
            <person name="Ovrebo C."/>
            <person name="Racz N."/>
            <person name="Riley R."/>
            <person name="Savchenko A."/>
            <person name="Shiryaev A."/>
            <person name="Soop K."/>
            <person name="Spirin V."/>
            <person name="Szebenyi C."/>
            <person name="Tomsovsky M."/>
            <person name="Tulloss R.E."/>
            <person name="Uehling J."/>
            <person name="Grigoriev I.V."/>
            <person name="Vagvolgyi C."/>
            <person name="Papp T."/>
            <person name="Martin F.M."/>
            <person name="Miettinen O."/>
            <person name="Hibbett D.S."/>
            <person name="Nagy L.G."/>
        </authorList>
    </citation>
    <scope>NUCLEOTIDE SEQUENCE [LARGE SCALE GENOMIC DNA]</scope>
    <source>
        <strain evidence="1 2">FP101781</strain>
    </source>
</reference>
<protein>
    <submittedName>
        <fullName evidence="1">Uncharacterized protein</fullName>
    </submittedName>
</protein>
<name>A0A4Y7T879_COPMI</name>